<dbReference type="Pfam" id="PF00328">
    <property type="entry name" value="His_Phos_2"/>
    <property type="match status" value="1"/>
</dbReference>
<evidence type="ECO:0000256" key="1">
    <source>
        <dbReference type="ARBA" id="ARBA00005375"/>
    </source>
</evidence>
<dbReference type="GeneID" id="14886885"/>
<dbReference type="OMA" id="KCNGGEC"/>
<sequence>MALLALFFIIFFNVMSKQSYCNSPKLHPKIVKTKQLKKIFIITRHGSRSPMIENNLKLTCNKTQNCKINELTDYGKAQMMKLGSELKEYLSSNHFDLNESKSVFKSTRTDRTIKSAESFLKGLFANNFQNYTENILKNILSENTNKFSLHLTKNDVIEEKQRERFRFIESTMAPFISNLAEKFAKVYKENFSTDETDKNEKKTKTELLIDMFDLLQIAECNNLEFLKSKNESFSNNDFEILWTFMDYVASQIVDPEIADLATKPLRNEISHFLNPEIEIKKSEEECVGGMCNNLRSKNFEFVSGHDDTLYPLMVFFKQNFIELPSLASYLMLEMFDENGSQSVRVSYNSRELKICQPLKTFCPLNEFLEWIK</sequence>
<dbReference type="KEGG" id="eiv:EIN_274680"/>
<comment type="similarity">
    <text evidence="1">Belongs to the histidine acid phosphatase family.</text>
</comment>
<evidence type="ECO:0008006" key="6">
    <source>
        <dbReference type="Google" id="ProtNLM"/>
    </source>
</evidence>
<dbReference type="SUPFAM" id="SSF53254">
    <property type="entry name" value="Phosphoglycerate mutase-like"/>
    <property type="match status" value="1"/>
</dbReference>
<keyword evidence="2" id="KW-0378">Hydrolase</keyword>
<evidence type="ECO:0000256" key="2">
    <source>
        <dbReference type="ARBA" id="ARBA00022801"/>
    </source>
</evidence>
<dbReference type="Proteomes" id="UP000014680">
    <property type="component" value="Unassembled WGS sequence"/>
</dbReference>
<dbReference type="PROSITE" id="PS00616">
    <property type="entry name" value="HIS_ACID_PHOSPHAT_1"/>
    <property type="match status" value="1"/>
</dbReference>
<protein>
    <recommendedName>
        <fullName evidence="6">Acid phosphatase</fullName>
    </recommendedName>
</protein>
<dbReference type="OrthoDB" id="10257284at2759"/>
<dbReference type="RefSeq" id="XP_004254652.1">
    <property type="nucleotide sequence ID" value="XM_004254604.1"/>
</dbReference>
<dbReference type="AlphaFoldDB" id="A0A0A1U7C4"/>
<name>A0A0A1U7C4_ENTIV</name>
<dbReference type="VEuPathDB" id="AmoebaDB:EIN_274680"/>
<dbReference type="EMBL" id="KB206783">
    <property type="protein sequence ID" value="ELP87881.1"/>
    <property type="molecule type" value="Genomic_DNA"/>
</dbReference>
<dbReference type="GO" id="GO:0016791">
    <property type="term" value="F:phosphatase activity"/>
    <property type="evidence" value="ECO:0007669"/>
    <property type="project" value="TreeGrafter"/>
</dbReference>
<evidence type="ECO:0000256" key="3">
    <source>
        <dbReference type="SAM" id="SignalP"/>
    </source>
</evidence>
<feature type="chain" id="PRO_5001980620" description="Acid phosphatase" evidence="3">
    <location>
        <begin position="17"/>
        <end position="372"/>
    </location>
</feature>
<dbReference type="CDD" id="cd07061">
    <property type="entry name" value="HP_HAP_like"/>
    <property type="match status" value="1"/>
</dbReference>
<proteinExistence type="inferred from homology"/>
<dbReference type="InterPro" id="IPR029033">
    <property type="entry name" value="His_PPase_superfam"/>
</dbReference>
<dbReference type="PANTHER" id="PTHR11567">
    <property type="entry name" value="ACID PHOSPHATASE-RELATED"/>
    <property type="match status" value="1"/>
</dbReference>
<dbReference type="InterPro" id="IPR000560">
    <property type="entry name" value="His_Pase_clade-2"/>
</dbReference>
<feature type="signal peptide" evidence="3">
    <location>
        <begin position="1"/>
        <end position="16"/>
    </location>
</feature>
<evidence type="ECO:0000313" key="5">
    <source>
        <dbReference type="Proteomes" id="UP000014680"/>
    </source>
</evidence>
<keyword evidence="5" id="KW-1185">Reference proteome</keyword>
<dbReference type="Gene3D" id="3.40.50.1240">
    <property type="entry name" value="Phosphoglycerate mutase-like"/>
    <property type="match status" value="1"/>
</dbReference>
<gene>
    <name evidence="4" type="ORF">EIN_274680</name>
</gene>
<dbReference type="InterPro" id="IPR050645">
    <property type="entry name" value="Histidine_acid_phosphatase"/>
</dbReference>
<dbReference type="PANTHER" id="PTHR11567:SF110">
    <property type="entry name" value="2-PHOSPHOXYLOSE PHOSPHATASE 1"/>
    <property type="match status" value="1"/>
</dbReference>
<evidence type="ECO:0000313" key="4">
    <source>
        <dbReference type="EMBL" id="ELP87881.1"/>
    </source>
</evidence>
<keyword evidence="3" id="KW-0732">Signal</keyword>
<reference evidence="4 5" key="1">
    <citation type="submission" date="2012-10" db="EMBL/GenBank/DDBJ databases">
        <authorList>
            <person name="Zafar N."/>
            <person name="Inman J."/>
            <person name="Hall N."/>
            <person name="Lorenzi H."/>
            <person name="Caler E."/>
        </authorList>
    </citation>
    <scope>NUCLEOTIDE SEQUENCE [LARGE SCALE GENOMIC DNA]</scope>
    <source>
        <strain evidence="4 5">IP1</strain>
    </source>
</reference>
<accession>A0A0A1U7C4</accession>
<organism evidence="4 5">
    <name type="scientific">Entamoeba invadens IP1</name>
    <dbReference type="NCBI Taxonomy" id="370355"/>
    <lineage>
        <taxon>Eukaryota</taxon>
        <taxon>Amoebozoa</taxon>
        <taxon>Evosea</taxon>
        <taxon>Archamoebae</taxon>
        <taxon>Mastigamoebida</taxon>
        <taxon>Entamoebidae</taxon>
        <taxon>Entamoeba</taxon>
    </lineage>
</organism>
<dbReference type="InterPro" id="IPR033379">
    <property type="entry name" value="Acid_Pase_AS"/>
</dbReference>